<dbReference type="Proteomes" id="UP000324853">
    <property type="component" value="Unassembled WGS sequence"/>
</dbReference>
<name>A0A5S4WVZ6_9BRAD</name>
<organism evidence="1 2">
    <name type="scientific">Bradyrhizobium cytisi</name>
    <dbReference type="NCBI Taxonomy" id="515489"/>
    <lineage>
        <taxon>Bacteria</taxon>
        <taxon>Pseudomonadati</taxon>
        <taxon>Pseudomonadota</taxon>
        <taxon>Alphaproteobacteria</taxon>
        <taxon>Hyphomicrobiales</taxon>
        <taxon>Nitrobacteraceae</taxon>
        <taxon>Bradyrhizobium</taxon>
    </lineage>
</organism>
<comment type="caution">
    <text evidence="1">The sequence shown here is derived from an EMBL/GenBank/DDBJ whole genome shotgun (WGS) entry which is preliminary data.</text>
</comment>
<evidence type="ECO:0000313" key="1">
    <source>
        <dbReference type="EMBL" id="TYL84829.1"/>
    </source>
</evidence>
<protein>
    <submittedName>
        <fullName evidence="1">Uncharacterized protein</fullName>
    </submittedName>
</protein>
<dbReference type="OrthoDB" id="8243117at2"/>
<dbReference type="AlphaFoldDB" id="A0A5S4WVZ6"/>
<reference evidence="1 2" key="1">
    <citation type="submission" date="2019-08" db="EMBL/GenBank/DDBJ databases">
        <title>Bradyrhizobium hipponensis sp. nov., a rhizobium isolated from a Lupinus angustifolius root nodule in Tunisia.</title>
        <authorList>
            <person name="Off K."/>
            <person name="Rejili M."/>
            <person name="Mars M."/>
            <person name="Brachmann A."/>
            <person name="Marin M."/>
        </authorList>
    </citation>
    <scope>NUCLEOTIDE SEQUENCE [LARGE SCALE GENOMIC DNA]</scope>
    <source>
        <strain evidence="1 2">CTAW11</strain>
    </source>
</reference>
<accession>A0A5S4WVZ6</accession>
<evidence type="ECO:0000313" key="2">
    <source>
        <dbReference type="Proteomes" id="UP000324853"/>
    </source>
</evidence>
<dbReference type="RefSeq" id="WP_148751476.1">
    <property type="nucleotide sequence ID" value="NZ_VSSR01000021.1"/>
</dbReference>
<gene>
    <name evidence="1" type="ORF">FXB38_14295</name>
</gene>
<proteinExistence type="predicted"/>
<sequence length="71" mass="8000">MSQITDQLANIGPSAIPTEAEREVWATLSRDEQVRRYQKLFAQPNCNNFTSETPDDILATARQRVAQRGHG</sequence>
<dbReference type="EMBL" id="VSSR01000021">
    <property type="protein sequence ID" value="TYL84829.1"/>
    <property type="molecule type" value="Genomic_DNA"/>
</dbReference>
<keyword evidence="2" id="KW-1185">Reference proteome</keyword>